<name>A0A1C3SYZ0_KLEPN</name>
<dbReference type="PANTHER" id="PTHR30250:SF10">
    <property type="entry name" value="LIPOPOLYSACCHARIDE BIOSYNTHESIS PROTEIN WZXC"/>
    <property type="match status" value="1"/>
</dbReference>
<feature type="transmembrane region" description="Helical" evidence="7">
    <location>
        <begin position="111"/>
        <end position="128"/>
    </location>
</feature>
<evidence type="ECO:0000256" key="1">
    <source>
        <dbReference type="ARBA" id="ARBA00004651"/>
    </source>
</evidence>
<proteinExistence type="inferred from homology"/>
<accession>A0A1C3SYZ0</accession>
<evidence type="ECO:0000256" key="3">
    <source>
        <dbReference type="ARBA" id="ARBA00022475"/>
    </source>
</evidence>
<comment type="similarity">
    <text evidence="2">Belongs to the polysaccharide synthase family.</text>
</comment>
<feature type="transmembrane region" description="Helical" evidence="7">
    <location>
        <begin position="76"/>
        <end position="99"/>
    </location>
</feature>
<protein>
    <submittedName>
        <fullName evidence="8">Flippase</fullName>
    </submittedName>
</protein>
<feature type="transmembrane region" description="Helical" evidence="7">
    <location>
        <begin position="355"/>
        <end position="375"/>
    </location>
</feature>
<feature type="transmembrane region" description="Helical" evidence="7">
    <location>
        <begin position="413"/>
        <end position="433"/>
    </location>
</feature>
<sequence length="441" mass="50053">MSGIRGQAAWLLTSNFFTAVLQIIQISILARNLELQELGVLAIVNTVLMIAMILQDMGMSSYIVHKQDLNRRDQSTIYWINLLLSIFTGLIVFISAWPLSIFYNLSKLEPLIMLASVNFLFLGSLSQYQSHYIKCKRIILLAKIEMLSKFLSFIFVLIAIFYTELRTSAVILGLILNAILRLSMMVIFGEKKWRPTFEFNTDVCIPVFKYGVFQLGSQILNQLRTQLDVIIIGKVLGGESLGLYSLAKDLVMQPLKLISPVINRLALPRFAEVQTKSIELGNVFLKGTSIIIIFSAITFLGIALFSPSIVTILYGANRIQIVNILPFMLIFAVLRPMGGLTGAIAQANGKTNTEFMWNVVATVIVALTTSTIYFFPHLWYVSLNLSISQLLISLLVFPYFIKSVVKVKFVDYLLRWLPLTVVFTMILFLFYRFDLFIRPFW</sequence>
<keyword evidence="3" id="KW-1003">Cell membrane</keyword>
<evidence type="ECO:0000256" key="2">
    <source>
        <dbReference type="ARBA" id="ARBA00007430"/>
    </source>
</evidence>
<keyword evidence="5 7" id="KW-1133">Transmembrane helix</keyword>
<keyword evidence="4 7" id="KW-0812">Transmembrane</keyword>
<dbReference type="PANTHER" id="PTHR30250">
    <property type="entry name" value="PST FAMILY PREDICTED COLANIC ACID TRANSPORTER"/>
    <property type="match status" value="1"/>
</dbReference>
<organism evidence="8">
    <name type="scientific">Klebsiella pneumoniae</name>
    <dbReference type="NCBI Taxonomy" id="573"/>
    <lineage>
        <taxon>Bacteria</taxon>
        <taxon>Pseudomonadati</taxon>
        <taxon>Pseudomonadota</taxon>
        <taxon>Gammaproteobacteria</taxon>
        <taxon>Enterobacterales</taxon>
        <taxon>Enterobacteriaceae</taxon>
        <taxon>Klebsiella/Raoultella group</taxon>
        <taxon>Klebsiella</taxon>
        <taxon>Klebsiella pneumoniae complex</taxon>
    </lineage>
</organism>
<feature type="transmembrane region" description="Helical" evidence="7">
    <location>
        <begin position="9"/>
        <end position="30"/>
    </location>
</feature>
<keyword evidence="6 7" id="KW-0472">Membrane</keyword>
<feature type="transmembrane region" description="Helical" evidence="7">
    <location>
        <begin position="381"/>
        <end position="401"/>
    </location>
</feature>
<feature type="transmembrane region" description="Helical" evidence="7">
    <location>
        <begin position="140"/>
        <end position="162"/>
    </location>
</feature>
<feature type="transmembrane region" description="Helical" evidence="7">
    <location>
        <begin position="42"/>
        <end position="64"/>
    </location>
</feature>
<evidence type="ECO:0000256" key="6">
    <source>
        <dbReference type="ARBA" id="ARBA00023136"/>
    </source>
</evidence>
<comment type="subcellular location">
    <subcellularLocation>
        <location evidence="1">Cell membrane</location>
        <topology evidence="1">Multi-pass membrane protein</topology>
    </subcellularLocation>
</comment>
<evidence type="ECO:0000256" key="7">
    <source>
        <dbReference type="SAM" id="Phobius"/>
    </source>
</evidence>
<dbReference type="RefSeq" id="WP_200543155.1">
    <property type="nucleotide sequence ID" value="NZ_WMMF01000001.1"/>
</dbReference>
<feature type="transmembrane region" description="Helical" evidence="7">
    <location>
        <begin position="312"/>
        <end position="334"/>
    </location>
</feature>
<evidence type="ECO:0000256" key="5">
    <source>
        <dbReference type="ARBA" id="ARBA00022989"/>
    </source>
</evidence>
<feature type="transmembrane region" description="Helical" evidence="7">
    <location>
        <begin position="283"/>
        <end position="306"/>
    </location>
</feature>
<feature type="transmembrane region" description="Helical" evidence="7">
    <location>
        <begin position="168"/>
        <end position="188"/>
    </location>
</feature>
<dbReference type="InterPro" id="IPR050833">
    <property type="entry name" value="Poly_Biosynth_Transport"/>
</dbReference>
<dbReference type="Pfam" id="PF13440">
    <property type="entry name" value="Polysacc_synt_3"/>
    <property type="match status" value="1"/>
</dbReference>
<evidence type="ECO:0000313" key="8">
    <source>
        <dbReference type="EMBL" id="SCA95854.1"/>
    </source>
</evidence>
<dbReference type="AlphaFoldDB" id="A0A1C3SYZ0"/>
<reference evidence="8" key="1">
    <citation type="submission" date="2016-07" db="EMBL/GenBank/DDBJ databases">
        <authorList>
            <person name="Informatics P."/>
        </authorList>
    </citation>
    <scope>NUCLEOTIDE SEQUENCE</scope>
    <source>
        <strain evidence="8">INF132</strain>
    </source>
</reference>
<dbReference type="GO" id="GO:0005886">
    <property type="term" value="C:plasma membrane"/>
    <property type="evidence" value="ECO:0007669"/>
    <property type="project" value="UniProtKB-SubCell"/>
</dbReference>
<gene>
    <name evidence="8" type="primary">wzx</name>
    <name evidence="8" type="synonym">KL133_00017</name>
</gene>
<reference evidence="8" key="2">
    <citation type="submission" date="2016-08" db="EMBL/GenBank/DDBJ databases">
        <title>Klebsiella loci capsule.</title>
        <authorList>
            <person name="Holt K.E."/>
            <person name="Thomson N.R."/>
        </authorList>
    </citation>
    <scope>NUCLEOTIDE SEQUENCE</scope>
    <source>
        <strain evidence="8">INF132</strain>
    </source>
</reference>
<dbReference type="EMBL" id="LT603709">
    <property type="protein sequence ID" value="SCA95854.1"/>
    <property type="molecule type" value="Genomic_DNA"/>
</dbReference>
<evidence type="ECO:0000256" key="4">
    <source>
        <dbReference type="ARBA" id="ARBA00022692"/>
    </source>
</evidence>